<dbReference type="PROSITE" id="PS50887">
    <property type="entry name" value="GGDEF"/>
    <property type="match status" value="1"/>
</dbReference>
<evidence type="ECO:0000313" key="3">
    <source>
        <dbReference type="EMBL" id="KSU47848.1"/>
    </source>
</evidence>
<organism evidence="3 4">
    <name type="scientific">Exiguobacterium indicum</name>
    <dbReference type="NCBI Taxonomy" id="296995"/>
    <lineage>
        <taxon>Bacteria</taxon>
        <taxon>Bacillati</taxon>
        <taxon>Bacillota</taxon>
        <taxon>Bacilli</taxon>
        <taxon>Bacillales</taxon>
        <taxon>Bacillales Family XII. Incertae Sedis</taxon>
        <taxon>Exiguobacterium</taxon>
    </lineage>
</organism>
<name>A0A0V8GC33_9BACL</name>
<dbReference type="Pfam" id="PF05227">
    <property type="entry name" value="CHASE3"/>
    <property type="match status" value="1"/>
</dbReference>
<dbReference type="Pfam" id="PF00990">
    <property type="entry name" value="GGDEF"/>
    <property type="match status" value="1"/>
</dbReference>
<evidence type="ECO:0000313" key="4">
    <source>
        <dbReference type="Proteomes" id="UP000053797"/>
    </source>
</evidence>
<dbReference type="GO" id="GO:0052621">
    <property type="term" value="F:diguanylate cyclase activity"/>
    <property type="evidence" value="ECO:0007669"/>
    <property type="project" value="TreeGrafter"/>
</dbReference>
<sequence length="378" mass="43138">MKWSTLQRYLFLALCALLFTSVWSYQAFLKIERENARILNEAIPISTEAAELFPALLNLELVVRSYILSPNEADLAQYDRTIDRLDQTVERLNQLDENHPIMRKLVRTEAIPRIETAIRFYDAQLALVRNGDQAAAEAKRYQGMQFIETFRPVDARLRTDVNRIIAEATNRSEQASSAAKWVIVVVASIAVLVLIAFIQTFRMERSKRALIHRSLHDALTGIPNRRAFDERLEHLLEEAKQQQTPLSLILIDVDAFKSYNDTYGHLKGDECLKEVARVLKRQARHGQVARYGGEEFTVLLSRGAEETRHIAERIRQDILDLNIVHERYEPLCRVSVSLGLTSLVPGAETTEKEVIDQADQALYRAKENGRNQIGDMAG</sequence>
<evidence type="ECO:0000256" key="1">
    <source>
        <dbReference type="SAM" id="Phobius"/>
    </source>
</evidence>
<dbReference type="InterPro" id="IPR029787">
    <property type="entry name" value="Nucleotide_cyclase"/>
</dbReference>
<keyword evidence="1" id="KW-0472">Membrane</keyword>
<feature type="transmembrane region" description="Helical" evidence="1">
    <location>
        <begin position="178"/>
        <end position="198"/>
    </location>
</feature>
<dbReference type="SUPFAM" id="SSF55073">
    <property type="entry name" value="Nucleotide cyclase"/>
    <property type="match status" value="1"/>
</dbReference>
<dbReference type="AlphaFoldDB" id="A0A0V8GC33"/>
<dbReference type="RefSeq" id="WP_058265861.1">
    <property type="nucleotide sequence ID" value="NZ_FMYN01000006.1"/>
</dbReference>
<keyword evidence="1" id="KW-0812">Transmembrane</keyword>
<keyword evidence="1" id="KW-1133">Transmembrane helix</keyword>
<dbReference type="InterPro" id="IPR050469">
    <property type="entry name" value="Diguanylate_Cyclase"/>
</dbReference>
<dbReference type="Gene3D" id="3.30.70.270">
    <property type="match status" value="1"/>
</dbReference>
<dbReference type="CDD" id="cd01949">
    <property type="entry name" value="GGDEF"/>
    <property type="match status" value="1"/>
</dbReference>
<accession>A0A0V8GC33</accession>
<gene>
    <name evidence="3" type="ORF">AS033_14395</name>
</gene>
<dbReference type="InterPro" id="IPR043128">
    <property type="entry name" value="Rev_trsase/Diguanyl_cyclase"/>
</dbReference>
<dbReference type="PANTHER" id="PTHR45138">
    <property type="entry name" value="REGULATORY COMPONENTS OF SENSORY TRANSDUCTION SYSTEM"/>
    <property type="match status" value="1"/>
</dbReference>
<proteinExistence type="predicted"/>
<dbReference type="InterPro" id="IPR000160">
    <property type="entry name" value="GGDEF_dom"/>
</dbReference>
<feature type="domain" description="GGDEF" evidence="2">
    <location>
        <begin position="244"/>
        <end position="378"/>
    </location>
</feature>
<protein>
    <submittedName>
        <fullName evidence="3">Diguanylate cyclase</fullName>
    </submittedName>
</protein>
<comment type="caution">
    <text evidence="3">The sequence shown here is derived from an EMBL/GenBank/DDBJ whole genome shotgun (WGS) entry which is preliminary data.</text>
</comment>
<dbReference type="GO" id="GO:0005886">
    <property type="term" value="C:plasma membrane"/>
    <property type="evidence" value="ECO:0007669"/>
    <property type="project" value="TreeGrafter"/>
</dbReference>
<dbReference type="InterPro" id="IPR007891">
    <property type="entry name" value="CHASE3"/>
</dbReference>
<reference evidence="3 4" key="1">
    <citation type="journal article" date="2015" name="Int. J. Syst. Evol. Microbiol.">
        <title>Exiguobacterium enclense sp. nov., isolated from sediment.</title>
        <authorList>
            <person name="Dastager S.G."/>
            <person name="Mawlankar R."/>
            <person name="Sonalkar V.V."/>
            <person name="Thorat M.N."/>
            <person name="Mual P."/>
            <person name="Verma A."/>
            <person name="Krishnamurthi S."/>
            <person name="Tang S.K."/>
            <person name="Li W.J."/>
        </authorList>
    </citation>
    <scope>NUCLEOTIDE SEQUENCE [LARGE SCALE GENOMIC DNA]</scope>
    <source>
        <strain evidence="3 4">NIO-1109</strain>
    </source>
</reference>
<dbReference type="PANTHER" id="PTHR45138:SF9">
    <property type="entry name" value="DIGUANYLATE CYCLASE DGCM-RELATED"/>
    <property type="match status" value="1"/>
</dbReference>
<dbReference type="OrthoDB" id="9759607at2"/>
<dbReference type="EMBL" id="LNQL01000006">
    <property type="protein sequence ID" value="KSU47848.1"/>
    <property type="molecule type" value="Genomic_DNA"/>
</dbReference>
<dbReference type="Proteomes" id="UP000053797">
    <property type="component" value="Unassembled WGS sequence"/>
</dbReference>
<dbReference type="GO" id="GO:0043709">
    <property type="term" value="P:cell adhesion involved in single-species biofilm formation"/>
    <property type="evidence" value="ECO:0007669"/>
    <property type="project" value="TreeGrafter"/>
</dbReference>
<dbReference type="GO" id="GO:1902201">
    <property type="term" value="P:negative regulation of bacterial-type flagellum-dependent cell motility"/>
    <property type="evidence" value="ECO:0007669"/>
    <property type="project" value="TreeGrafter"/>
</dbReference>
<dbReference type="SMART" id="SM00267">
    <property type="entry name" value="GGDEF"/>
    <property type="match status" value="1"/>
</dbReference>
<evidence type="ECO:0000259" key="2">
    <source>
        <dbReference type="PROSITE" id="PS50887"/>
    </source>
</evidence>
<dbReference type="FunFam" id="3.30.70.270:FF:000001">
    <property type="entry name" value="Diguanylate cyclase domain protein"/>
    <property type="match status" value="1"/>
</dbReference>
<dbReference type="NCBIfam" id="TIGR00254">
    <property type="entry name" value="GGDEF"/>
    <property type="match status" value="1"/>
</dbReference>